<organism evidence="8 9">
    <name type="scientific">Clytia hemisphaerica</name>
    <dbReference type="NCBI Taxonomy" id="252671"/>
    <lineage>
        <taxon>Eukaryota</taxon>
        <taxon>Metazoa</taxon>
        <taxon>Cnidaria</taxon>
        <taxon>Hydrozoa</taxon>
        <taxon>Hydroidolina</taxon>
        <taxon>Leptothecata</taxon>
        <taxon>Obeliida</taxon>
        <taxon>Clytiidae</taxon>
        <taxon>Clytia</taxon>
    </lineage>
</organism>
<evidence type="ECO:0000256" key="2">
    <source>
        <dbReference type="ARBA" id="ARBA00007732"/>
    </source>
</evidence>
<dbReference type="GO" id="GO:0005789">
    <property type="term" value="C:endoplasmic reticulum membrane"/>
    <property type="evidence" value="ECO:0007669"/>
    <property type="project" value="UniProtKB-SubCell"/>
</dbReference>
<evidence type="ECO:0000256" key="3">
    <source>
        <dbReference type="ARBA" id="ARBA00011396"/>
    </source>
</evidence>
<evidence type="ECO:0000256" key="6">
    <source>
        <dbReference type="ARBA" id="ARBA00023136"/>
    </source>
</evidence>
<dbReference type="Proteomes" id="UP000594262">
    <property type="component" value="Unplaced"/>
</dbReference>
<evidence type="ECO:0000256" key="1">
    <source>
        <dbReference type="ARBA" id="ARBA00004406"/>
    </source>
</evidence>
<protein>
    <recommendedName>
        <fullName evidence="4">Ras modification protein ERF4</fullName>
    </recommendedName>
</protein>
<dbReference type="PANTHER" id="PTHR13254">
    <property type="entry name" value="GOLGI AUTOANTIGEN, GOLGIN SUBFAMILY A, 7"/>
    <property type="match status" value="1"/>
</dbReference>
<comment type="similarity">
    <text evidence="2">Belongs to the ERF4 family.</text>
</comment>
<name>A0A7M5WQQ1_9CNID</name>
<dbReference type="AlphaFoldDB" id="A0A7M5WQQ1"/>
<dbReference type="InterPro" id="IPR019383">
    <property type="entry name" value="Golgin_A_7/ERF4"/>
</dbReference>
<feature type="domain" description="Golgin subfamily A member 7/ERF4" evidence="7">
    <location>
        <begin position="12"/>
        <end position="124"/>
    </location>
</feature>
<dbReference type="OrthoDB" id="2190159at2759"/>
<dbReference type="Pfam" id="PF10256">
    <property type="entry name" value="Erf4"/>
    <property type="match status" value="1"/>
</dbReference>
<proteinExistence type="inferred from homology"/>
<dbReference type="PANTHER" id="PTHR13254:SF0">
    <property type="entry name" value="GOLGIN SUBFAMILY A MEMBER 7_ERF4 DOMAIN-CONTAINING PROTEIN"/>
    <property type="match status" value="1"/>
</dbReference>
<evidence type="ECO:0000313" key="9">
    <source>
        <dbReference type="Proteomes" id="UP000594262"/>
    </source>
</evidence>
<keyword evidence="9" id="KW-1185">Reference proteome</keyword>
<evidence type="ECO:0000313" key="8">
    <source>
        <dbReference type="EnsemblMetazoa" id="CLYHEMP002807.1"/>
    </source>
</evidence>
<dbReference type="EnsemblMetazoa" id="CLYHEMT002807.1">
    <property type="protein sequence ID" value="CLYHEMP002807.1"/>
    <property type="gene ID" value="CLYHEMG002807"/>
</dbReference>
<accession>A0A7M5WQQ1</accession>
<comment type="subcellular location">
    <subcellularLocation>
        <location evidence="1">Endoplasmic reticulum membrane</location>
        <topology evidence="1">Peripheral membrane protein</topology>
    </subcellularLocation>
</comment>
<keyword evidence="5" id="KW-0256">Endoplasmic reticulum</keyword>
<evidence type="ECO:0000256" key="5">
    <source>
        <dbReference type="ARBA" id="ARBA00022824"/>
    </source>
</evidence>
<evidence type="ECO:0000259" key="7">
    <source>
        <dbReference type="Pfam" id="PF10256"/>
    </source>
</evidence>
<reference evidence="8" key="1">
    <citation type="submission" date="2021-01" db="UniProtKB">
        <authorList>
            <consortium name="EnsemblMetazoa"/>
        </authorList>
    </citation>
    <scope>IDENTIFICATION</scope>
</reference>
<keyword evidence="6" id="KW-0472">Membrane</keyword>
<evidence type="ECO:0000256" key="4">
    <source>
        <dbReference type="ARBA" id="ARBA00018463"/>
    </source>
</evidence>
<dbReference type="InterPro" id="IPR051371">
    <property type="entry name" value="Ras_palmitoyltransferase"/>
</dbReference>
<sequence>MAHANSNRINKVFVQRDYSEGTAVQFQKKFPLELEGRISRSSFEQTVQKINQFFTEAEKTDGASLCRGCCACLTGYLLYFCVDTHYEKCMKKLGQFIHEQNESLYNPKGLAIVSPMERGLRVIEIEIL</sequence>
<dbReference type="GO" id="GO:0006612">
    <property type="term" value="P:protein targeting to membrane"/>
    <property type="evidence" value="ECO:0007669"/>
    <property type="project" value="TreeGrafter"/>
</dbReference>
<dbReference type="GO" id="GO:0002178">
    <property type="term" value="C:palmitoyltransferase complex"/>
    <property type="evidence" value="ECO:0007669"/>
    <property type="project" value="TreeGrafter"/>
</dbReference>
<comment type="subunit">
    <text evidence="3">Interacts with ERF2.</text>
</comment>